<evidence type="ECO:0000313" key="5">
    <source>
        <dbReference type="Proteomes" id="UP000001396"/>
    </source>
</evidence>
<dbReference type="InterPro" id="IPR041588">
    <property type="entry name" value="Integrase_H2C2"/>
</dbReference>
<keyword evidence="1" id="KW-0511">Multifunctional enzyme</keyword>
<dbReference type="PANTHER" id="PTHR37984">
    <property type="entry name" value="PROTEIN CBG26694"/>
    <property type="match status" value="1"/>
</dbReference>
<evidence type="ECO:0000256" key="1">
    <source>
        <dbReference type="ARBA" id="ARBA00023268"/>
    </source>
</evidence>
<dbReference type="Pfam" id="PF17921">
    <property type="entry name" value="Integrase_H2C2"/>
    <property type="match status" value="1"/>
</dbReference>
<dbReference type="Proteomes" id="UP000001396">
    <property type="component" value="Unassembled WGS sequence"/>
</dbReference>
<evidence type="ECO:0000313" key="4">
    <source>
        <dbReference type="EMBL" id="EFA74614.1"/>
    </source>
</evidence>
<dbReference type="EMBL" id="ADBJ01000062">
    <property type="protein sequence ID" value="EFA74614.1"/>
    <property type="molecule type" value="Genomic_DNA"/>
</dbReference>
<gene>
    <name evidence="4" type="ORF">PPL_11582</name>
</gene>
<dbReference type="InterPro" id="IPR043502">
    <property type="entry name" value="DNA/RNA_pol_sf"/>
</dbReference>
<evidence type="ECO:0000259" key="2">
    <source>
        <dbReference type="Pfam" id="PF17919"/>
    </source>
</evidence>
<name>D3BVJ1_HETP5</name>
<dbReference type="SUPFAM" id="SSF56672">
    <property type="entry name" value="DNA/RNA polymerases"/>
    <property type="match status" value="1"/>
</dbReference>
<dbReference type="InterPro" id="IPR050951">
    <property type="entry name" value="Retrovirus_Pol_polyprotein"/>
</dbReference>
<organism evidence="4 5">
    <name type="scientific">Heterostelium pallidum (strain ATCC 26659 / Pp 5 / PN500)</name>
    <name type="common">Cellular slime mold</name>
    <name type="synonym">Polysphondylium pallidum</name>
    <dbReference type="NCBI Taxonomy" id="670386"/>
    <lineage>
        <taxon>Eukaryota</taxon>
        <taxon>Amoebozoa</taxon>
        <taxon>Evosea</taxon>
        <taxon>Eumycetozoa</taxon>
        <taxon>Dictyostelia</taxon>
        <taxon>Acytosteliales</taxon>
        <taxon>Acytosteliaceae</taxon>
        <taxon>Heterostelium</taxon>
    </lineage>
</organism>
<dbReference type="InParanoid" id="D3BVJ1"/>
<sequence>MKTICTAFVFYQDDTETKNNFKLVIEFALVSQGWFKIISNSIATEQIVLIFKATSKLEKSIPNLSKTRSIIQFKSIRDLYFQDQPYEPDNIVLDTEIIDYISRFNNLEHCSFKLELFVDESIFWETPRKFDSIKDIDTSVIEKVQLNYNTSQVLFEDLFHLDLRPIDCWRVDSLYYGFDGISKIGPFPSSNLFAIESLISVKISSCNYINVKDLKLIVNNHIESFEGCPLLGWFGYDENEELEFQDISQPTTANRSMNTMNDPLRSTHKSFCDFFVKVLSMYSISVKQAYDWTTATFAADPNSSSFNTWLNSNKVLLLCQLAFDTIKSAIKEKPSLFPPNYDLPFIFECDASDVGTGYRLFQMVDGKENVICYGSKKLKDSETRYSTLEKELLAIVTALKANYYHIFGRDIEIRTDHKNITYINEANKIGINQTINRWIAHINLYQPKIKFIKGKDNTIADGLSRYTFNVSVSLSHPTIANDIIDGYRIEDDSNLSNGITDYTTINGLRYTHDGKIIVPRVMSIVNNLLYQAHDSEFGCHRSASKTLHSISELYVWPNMAADIKKYCDDCIVCRRASDHARKRIGHLIPLPIPVKCFQRINIDFIPNLPVEEYMGRKVDAIMVVIDALIQNDQTDSFRFGLYQDGKKKKLDVRYEGPRKVSGSR</sequence>
<feature type="domain" description="Reverse transcriptase/retrotransposon-derived protein RNase H-like" evidence="2">
    <location>
        <begin position="319"/>
        <end position="413"/>
    </location>
</feature>
<reference evidence="4 5" key="1">
    <citation type="journal article" date="2011" name="Genome Res.">
        <title>Phylogeny-wide analysis of social amoeba genomes highlights ancient origins for complex intercellular communication.</title>
        <authorList>
            <person name="Heidel A.J."/>
            <person name="Lawal H.M."/>
            <person name="Felder M."/>
            <person name="Schilde C."/>
            <person name="Helps N.R."/>
            <person name="Tunggal B."/>
            <person name="Rivero F."/>
            <person name="John U."/>
            <person name="Schleicher M."/>
            <person name="Eichinger L."/>
            <person name="Platzer M."/>
            <person name="Noegel A.A."/>
            <person name="Schaap P."/>
            <person name="Gloeckner G."/>
        </authorList>
    </citation>
    <scope>NUCLEOTIDE SEQUENCE [LARGE SCALE GENOMIC DNA]</scope>
    <source>
        <strain evidence="5">ATCC 26659 / Pp 5 / PN500</strain>
    </source>
</reference>
<dbReference type="GeneID" id="31367050"/>
<dbReference type="PANTHER" id="PTHR37984:SF5">
    <property type="entry name" value="PROTEIN NYNRIN-LIKE"/>
    <property type="match status" value="1"/>
</dbReference>
<dbReference type="RefSeq" id="XP_020426748.1">
    <property type="nucleotide sequence ID" value="XM_020582332.1"/>
</dbReference>
<accession>D3BVJ1</accession>
<feature type="domain" description="Integrase zinc-binding" evidence="3">
    <location>
        <begin position="525"/>
        <end position="577"/>
    </location>
</feature>
<proteinExistence type="predicted"/>
<dbReference type="InterPro" id="IPR041577">
    <property type="entry name" value="RT_RNaseH_2"/>
</dbReference>
<keyword evidence="5" id="KW-1185">Reference proteome</keyword>
<comment type="caution">
    <text evidence="4">The sequence shown here is derived from an EMBL/GenBank/DDBJ whole genome shotgun (WGS) entry which is preliminary data.</text>
</comment>
<dbReference type="STRING" id="670386.D3BVJ1"/>
<protein>
    <submittedName>
        <fullName evidence="4">Pol polyprotein</fullName>
    </submittedName>
</protein>
<dbReference type="Gene3D" id="1.10.340.70">
    <property type="match status" value="1"/>
</dbReference>
<dbReference type="CDD" id="cd09274">
    <property type="entry name" value="RNase_HI_RT_Ty3"/>
    <property type="match status" value="1"/>
</dbReference>
<dbReference type="Pfam" id="PF17919">
    <property type="entry name" value="RT_RNaseH_2"/>
    <property type="match status" value="1"/>
</dbReference>
<evidence type="ECO:0000259" key="3">
    <source>
        <dbReference type="Pfam" id="PF17921"/>
    </source>
</evidence>
<dbReference type="AlphaFoldDB" id="D3BVJ1"/>